<feature type="region of interest" description="Disordered" evidence="1">
    <location>
        <begin position="1"/>
        <end position="46"/>
    </location>
</feature>
<evidence type="ECO:0000313" key="2">
    <source>
        <dbReference type="EMBL" id="GBP38109.1"/>
    </source>
</evidence>
<gene>
    <name evidence="2" type="ORF">EVAR_80390_1</name>
</gene>
<accession>A0A4C1VHQ3</accession>
<dbReference type="Proteomes" id="UP000299102">
    <property type="component" value="Unassembled WGS sequence"/>
</dbReference>
<evidence type="ECO:0000313" key="3">
    <source>
        <dbReference type="Proteomes" id="UP000299102"/>
    </source>
</evidence>
<protein>
    <submittedName>
        <fullName evidence="2">Uncharacterized protein</fullName>
    </submittedName>
</protein>
<dbReference type="EMBL" id="BGZK01000344">
    <property type="protein sequence ID" value="GBP38109.1"/>
    <property type="molecule type" value="Genomic_DNA"/>
</dbReference>
<sequence length="75" mass="8498">MPAEFLVRRRGRKADLLTHKRFPAPAPPPRPRRSGRVRLQASTEPPATIEYAMSNYCGRRRGQTQTRASGHQTTV</sequence>
<evidence type="ECO:0000256" key="1">
    <source>
        <dbReference type="SAM" id="MobiDB-lite"/>
    </source>
</evidence>
<comment type="caution">
    <text evidence="2">The sequence shown here is derived from an EMBL/GenBank/DDBJ whole genome shotgun (WGS) entry which is preliminary data.</text>
</comment>
<keyword evidence="3" id="KW-1185">Reference proteome</keyword>
<proteinExistence type="predicted"/>
<organism evidence="2 3">
    <name type="scientific">Eumeta variegata</name>
    <name type="common">Bagworm moth</name>
    <name type="synonym">Eumeta japonica</name>
    <dbReference type="NCBI Taxonomy" id="151549"/>
    <lineage>
        <taxon>Eukaryota</taxon>
        <taxon>Metazoa</taxon>
        <taxon>Ecdysozoa</taxon>
        <taxon>Arthropoda</taxon>
        <taxon>Hexapoda</taxon>
        <taxon>Insecta</taxon>
        <taxon>Pterygota</taxon>
        <taxon>Neoptera</taxon>
        <taxon>Endopterygota</taxon>
        <taxon>Lepidoptera</taxon>
        <taxon>Glossata</taxon>
        <taxon>Ditrysia</taxon>
        <taxon>Tineoidea</taxon>
        <taxon>Psychidae</taxon>
        <taxon>Oiketicinae</taxon>
        <taxon>Eumeta</taxon>
    </lineage>
</organism>
<name>A0A4C1VHQ3_EUMVA</name>
<reference evidence="2 3" key="1">
    <citation type="journal article" date="2019" name="Commun. Biol.">
        <title>The bagworm genome reveals a unique fibroin gene that provides high tensile strength.</title>
        <authorList>
            <person name="Kono N."/>
            <person name="Nakamura H."/>
            <person name="Ohtoshi R."/>
            <person name="Tomita M."/>
            <person name="Numata K."/>
            <person name="Arakawa K."/>
        </authorList>
    </citation>
    <scope>NUCLEOTIDE SEQUENCE [LARGE SCALE GENOMIC DNA]</scope>
</reference>
<dbReference type="AlphaFoldDB" id="A0A4C1VHQ3"/>